<feature type="non-terminal residue" evidence="2">
    <location>
        <position position="1"/>
    </location>
</feature>
<accession>A0A2Y9K9Q5</accession>
<organism evidence="1 2">
    <name type="scientific">Enhydra lutris kenyoni</name>
    <name type="common">northern sea otter</name>
    <dbReference type="NCBI Taxonomy" id="391180"/>
    <lineage>
        <taxon>Eukaryota</taxon>
        <taxon>Metazoa</taxon>
        <taxon>Chordata</taxon>
        <taxon>Craniata</taxon>
        <taxon>Vertebrata</taxon>
        <taxon>Euteleostomi</taxon>
        <taxon>Mammalia</taxon>
        <taxon>Eutheria</taxon>
        <taxon>Laurasiatheria</taxon>
        <taxon>Carnivora</taxon>
        <taxon>Caniformia</taxon>
        <taxon>Musteloidea</taxon>
        <taxon>Mustelidae</taxon>
        <taxon>Lutrinae</taxon>
        <taxon>Enhydra</taxon>
    </lineage>
</organism>
<dbReference type="KEGG" id="elk:111152155"/>
<dbReference type="OrthoDB" id="9827999at2759"/>
<reference evidence="2" key="1">
    <citation type="submission" date="2025-08" db="UniProtKB">
        <authorList>
            <consortium name="RefSeq"/>
        </authorList>
    </citation>
    <scope>IDENTIFICATION</scope>
    <source>
        <tissue evidence="2">Blood</tissue>
    </source>
</reference>
<proteinExistence type="predicted"/>
<dbReference type="AlphaFoldDB" id="A0A2Y9K9Q5"/>
<dbReference type="GeneID" id="111152155"/>
<keyword evidence="1" id="KW-1185">Reference proteome</keyword>
<evidence type="ECO:0000313" key="2">
    <source>
        <dbReference type="RefSeq" id="XP_022366215.1"/>
    </source>
</evidence>
<sequence>HVYFQLLMTYMSSLTTARSDMEPKYRFQRCERVKGRCKTFCDDDEYDYGSCIKWRNQCCI</sequence>
<gene>
    <name evidence="2" type="primary">LOC111152155</name>
</gene>
<protein>
    <submittedName>
        <fullName evidence="2">Beta-defensin 110-like</fullName>
    </submittedName>
</protein>
<dbReference type="Proteomes" id="UP000248482">
    <property type="component" value="Unplaced"/>
</dbReference>
<evidence type="ECO:0000313" key="1">
    <source>
        <dbReference type="Proteomes" id="UP000248482"/>
    </source>
</evidence>
<dbReference type="RefSeq" id="XP_022366215.1">
    <property type="nucleotide sequence ID" value="XM_022510507.1"/>
</dbReference>
<dbReference type="STRING" id="391180.A0A2Y9K9Q5"/>
<name>A0A2Y9K9Q5_ENHLU</name>